<dbReference type="GO" id="GO:0004792">
    <property type="term" value="F:thiosulfate-cyanide sulfurtransferase activity"/>
    <property type="evidence" value="ECO:0007669"/>
    <property type="project" value="TreeGrafter"/>
</dbReference>
<sequence length="253" mass="27034">MSACLSAEERERYDRQVRIDEIGTVGQEKLKQSRVFVCGAGGLGSPAAIYLAAAGVGAITLVDPDRVALSNLNRQVLHGDDDIGRPKVDSAKATLGHLAPHVAVKTDSVRVTAANVHHLVDGHDVIIDAVDNPETRYRLNRAALDLNIPFIHGAVNGFEGRIMTIVPGKSTCLRCLYRGPVAAAEALPVIGATPGIIGALQATEAIKVITGIGGLLTDRLLIYDGLKLTWREFTVHKNPHCDHCGRPPERIPS</sequence>
<dbReference type="InterPro" id="IPR045886">
    <property type="entry name" value="ThiF/MoeB/HesA"/>
</dbReference>
<dbReference type="GO" id="GO:0008641">
    <property type="term" value="F:ubiquitin-like modifier activating enzyme activity"/>
    <property type="evidence" value="ECO:0007669"/>
    <property type="project" value="InterPro"/>
</dbReference>
<proteinExistence type="inferred from homology"/>
<dbReference type="InterPro" id="IPR035985">
    <property type="entry name" value="Ubiquitin-activating_enz"/>
</dbReference>
<name>A0A5K8A080_9BACT</name>
<dbReference type="GO" id="GO:0016779">
    <property type="term" value="F:nucleotidyltransferase activity"/>
    <property type="evidence" value="ECO:0007669"/>
    <property type="project" value="UniProtKB-KW"/>
</dbReference>
<evidence type="ECO:0000259" key="2">
    <source>
        <dbReference type="Pfam" id="PF00899"/>
    </source>
</evidence>
<dbReference type="EMBL" id="AP021876">
    <property type="protein sequence ID" value="BBO85927.1"/>
    <property type="molecule type" value="Genomic_DNA"/>
</dbReference>
<keyword evidence="3" id="KW-0808">Transferase</keyword>
<evidence type="ECO:0000313" key="3">
    <source>
        <dbReference type="EMBL" id="BBO85927.1"/>
    </source>
</evidence>
<dbReference type="Pfam" id="PF00899">
    <property type="entry name" value="ThiF"/>
    <property type="match status" value="1"/>
</dbReference>
<dbReference type="RefSeq" id="WP_155313595.1">
    <property type="nucleotide sequence ID" value="NZ_AP021876.1"/>
</dbReference>
<evidence type="ECO:0000313" key="4">
    <source>
        <dbReference type="Proteomes" id="UP000425960"/>
    </source>
</evidence>
<dbReference type="Gene3D" id="3.40.50.720">
    <property type="entry name" value="NAD(P)-binding Rossmann-like Domain"/>
    <property type="match status" value="1"/>
</dbReference>
<evidence type="ECO:0000256" key="1">
    <source>
        <dbReference type="ARBA" id="ARBA00009919"/>
    </source>
</evidence>
<reference evidence="3 4" key="1">
    <citation type="submission" date="2019-11" db="EMBL/GenBank/DDBJ databases">
        <title>Comparative genomics of hydrocarbon-degrading Desulfosarcina strains.</title>
        <authorList>
            <person name="Watanabe M."/>
            <person name="Kojima H."/>
            <person name="Fukui M."/>
        </authorList>
    </citation>
    <scope>NUCLEOTIDE SEQUENCE [LARGE SCALE GENOMIC DNA]</scope>
    <source>
        <strain evidence="3 4">28bB2T</strain>
    </source>
</reference>
<dbReference type="FunFam" id="3.40.50.720:FF:000080">
    <property type="entry name" value="Thiazole biosynthesis adenylyltransferase ThiF"/>
    <property type="match status" value="1"/>
</dbReference>
<dbReference type="PANTHER" id="PTHR10953">
    <property type="entry name" value="UBIQUITIN-ACTIVATING ENZYME E1"/>
    <property type="match status" value="1"/>
</dbReference>
<dbReference type="GO" id="GO:0005737">
    <property type="term" value="C:cytoplasm"/>
    <property type="evidence" value="ECO:0007669"/>
    <property type="project" value="TreeGrafter"/>
</dbReference>
<keyword evidence="3" id="KW-0548">Nucleotidyltransferase</keyword>
<protein>
    <submittedName>
        <fullName evidence="3">Adenylyltransferase</fullName>
    </submittedName>
</protein>
<gene>
    <name evidence="3" type="ORF">DSCO28_64930</name>
</gene>
<dbReference type="Proteomes" id="UP000425960">
    <property type="component" value="Chromosome"/>
</dbReference>
<dbReference type="CDD" id="cd00757">
    <property type="entry name" value="ThiF_MoeB_HesA_family"/>
    <property type="match status" value="1"/>
</dbReference>
<organism evidence="3 4">
    <name type="scientific">Desulfosarcina ovata subsp. sediminis</name>
    <dbReference type="NCBI Taxonomy" id="885957"/>
    <lineage>
        <taxon>Bacteria</taxon>
        <taxon>Pseudomonadati</taxon>
        <taxon>Thermodesulfobacteriota</taxon>
        <taxon>Desulfobacteria</taxon>
        <taxon>Desulfobacterales</taxon>
        <taxon>Desulfosarcinaceae</taxon>
        <taxon>Desulfosarcina</taxon>
    </lineage>
</organism>
<dbReference type="SUPFAM" id="SSF69572">
    <property type="entry name" value="Activating enzymes of the ubiquitin-like proteins"/>
    <property type="match status" value="1"/>
</dbReference>
<comment type="similarity">
    <text evidence="1">Belongs to the HesA/MoeB/ThiF family.</text>
</comment>
<dbReference type="AlphaFoldDB" id="A0A5K8A080"/>
<dbReference type="PANTHER" id="PTHR10953:SF102">
    <property type="entry name" value="ADENYLYLTRANSFERASE AND SULFURTRANSFERASE MOCS3"/>
    <property type="match status" value="1"/>
</dbReference>
<dbReference type="InterPro" id="IPR000594">
    <property type="entry name" value="ThiF_NAD_FAD-bd"/>
</dbReference>
<dbReference type="KEGG" id="dov:DSCO28_64930"/>
<accession>A0A5K8A080</accession>
<feature type="domain" description="THIF-type NAD/FAD binding fold" evidence="2">
    <location>
        <begin position="13"/>
        <end position="242"/>
    </location>
</feature>